<dbReference type="SMART" id="SM00228">
    <property type="entry name" value="PDZ"/>
    <property type="match status" value="2"/>
</dbReference>
<dbReference type="SUPFAM" id="SSF50156">
    <property type="entry name" value="PDZ domain-like"/>
    <property type="match status" value="2"/>
</dbReference>
<evidence type="ECO:0000256" key="1">
    <source>
        <dbReference type="ARBA" id="ARBA00001947"/>
    </source>
</evidence>
<evidence type="ECO:0000256" key="7">
    <source>
        <dbReference type="ARBA" id="ARBA00022833"/>
    </source>
</evidence>
<name>A0A450VZ34_9GAMM</name>
<dbReference type="EMBL" id="CAADFA010000125">
    <property type="protein sequence ID" value="VFJ53538.1"/>
    <property type="molecule type" value="Genomic_DNA"/>
</dbReference>
<dbReference type="InterPro" id="IPR036034">
    <property type="entry name" value="PDZ_sf"/>
</dbReference>
<dbReference type="EMBL" id="CAADFL010000121">
    <property type="protein sequence ID" value="VFK09946.1"/>
    <property type="molecule type" value="Genomic_DNA"/>
</dbReference>
<evidence type="ECO:0000256" key="9">
    <source>
        <dbReference type="ARBA" id="ARBA00023049"/>
    </source>
</evidence>
<dbReference type="PANTHER" id="PTHR42837:SF2">
    <property type="entry name" value="MEMBRANE METALLOPROTEASE ARASP2, CHLOROPLASTIC-RELATED"/>
    <property type="match status" value="1"/>
</dbReference>
<evidence type="ECO:0000256" key="11">
    <source>
        <dbReference type="RuleBase" id="RU362031"/>
    </source>
</evidence>
<evidence type="ECO:0000256" key="5">
    <source>
        <dbReference type="ARBA" id="ARBA00022692"/>
    </source>
</evidence>
<evidence type="ECO:0000259" key="12">
    <source>
        <dbReference type="SMART" id="SM00228"/>
    </source>
</evidence>
<dbReference type="Pfam" id="PF02163">
    <property type="entry name" value="Peptidase_M50"/>
    <property type="match status" value="1"/>
</dbReference>
<comment type="cofactor">
    <cofactor evidence="1 11">
        <name>Zn(2+)</name>
        <dbReference type="ChEBI" id="CHEBI:29105"/>
    </cofactor>
</comment>
<dbReference type="GO" id="GO:0004222">
    <property type="term" value="F:metalloendopeptidase activity"/>
    <property type="evidence" value="ECO:0007669"/>
    <property type="project" value="InterPro"/>
</dbReference>
<sequence length="460" mass="50583">MDLVYAILGFAVTVGILVTVHEFGHFWVARYLGVKVLRFSVGFGRPLWARRSGPDATEYVIGAVPLGGYVKMLDEREGQVEKDELPRAFNRQSLSVRLAIVFAGPFCNLLFAIFAYWVMFITGVNGVKPFIMDVAPGSIAARADVVSNDTILSVDGRTVHSWESAIQAVVDKALTANTVPMVVRRESGFDVQLVLDFSSITLDNLAGNKFFHTVGVYPPSPRRTTVIGWVEPDGAARRAGLLKGDRVIGVEEEIFADWNAWRKFVQRHPSKTMEVRIERNNLPMTVTIRPDPIKTEGGTIGFIGAAADRPTAQSLRDYQREFYVTERYSPFTALGHALTQTADTSLLTVRMLWKILTLEASVKNLSGPISIAQYAGAAVQIGIAKFLQLLAILSVSIGILNLLPIPVLDGGHIMYYCIEFVKGKPLSERVQSAGLRVGVTVLIGLTGLVLFNDLARLFDR</sequence>
<dbReference type="EMBL" id="CAADEZ010000110">
    <property type="protein sequence ID" value="VFJ53091.1"/>
    <property type="molecule type" value="Genomic_DNA"/>
</dbReference>
<comment type="similarity">
    <text evidence="3 11">Belongs to the peptidase M50B family.</text>
</comment>
<keyword evidence="11" id="KW-0479">Metal-binding</keyword>
<dbReference type="CDD" id="cd23081">
    <property type="entry name" value="cpPDZ_EcRseP-like"/>
    <property type="match status" value="1"/>
</dbReference>
<reference evidence="15" key="1">
    <citation type="submission" date="2019-02" db="EMBL/GenBank/DDBJ databases">
        <authorList>
            <person name="Gruber-Vodicka R. H."/>
            <person name="Seah K. B. B."/>
        </authorList>
    </citation>
    <scope>NUCLEOTIDE SEQUENCE</scope>
    <source>
        <strain evidence="13">BECK_BZ163</strain>
        <strain evidence="15">BECK_BZ164</strain>
        <strain evidence="14">BECK_BZ165</strain>
    </source>
</reference>
<evidence type="ECO:0000256" key="2">
    <source>
        <dbReference type="ARBA" id="ARBA00004141"/>
    </source>
</evidence>
<proteinExistence type="inferred from homology"/>
<evidence type="ECO:0000256" key="6">
    <source>
        <dbReference type="ARBA" id="ARBA00022801"/>
    </source>
</evidence>
<keyword evidence="5 11" id="KW-0812">Transmembrane</keyword>
<dbReference type="PANTHER" id="PTHR42837">
    <property type="entry name" value="REGULATOR OF SIGMA-E PROTEASE RSEP"/>
    <property type="match status" value="1"/>
</dbReference>
<feature type="domain" description="PDZ" evidence="12">
    <location>
        <begin position="207"/>
        <end position="281"/>
    </location>
</feature>
<dbReference type="CDD" id="cd06163">
    <property type="entry name" value="S2P-M50_PDZ_RseP-like"/>
    <property type="match status" value="1"/>
</dbReference>
<keyword evidence="7 11" id="KW-0862">Zinc</keyword>
<feature type="transmembrane region" description="Helical" evidence="11">
    <location>
        <begin position="6"/>
        <end position="28"/>
    </location>
</feature>
<dbReference type="InterPro" id="IPR001478">
    <property type="entry name" value="PDZ"/>
</dbReference>
<comment type="subcellular location">
    <subcellularLocation>
        <location evidence="2">Membrane</location>
        <topology evidence="2">Multi-pass membrane protein</topology>
    </subcellularLocation>
</comment>
<dbReference type="GO" id="GO:0016020">
    <property type="term" value="C:membrane"/>
    <property type="evidence" value="ECO:0007669"/>
    <property type="project" value="UniProtKB-SubCell"/>
</dbReference>
<dbReference type="NCBIfam" id="TIGR00054">
    <property type="entry name" value="RIP metalloprotease RseP"/>
    <property type="match status" value="1"/>
</dbReference>
<keyword evidence="10 11" id="KW-0472">Membrane</keyword>
<organism evidence="15">
    <name type="scientific">Candidatus Kentrum sp. FM</name>
    <dbReference type="NCBI Taxonomy" id="2126340"/>
    <lineage>
        <taxon>Bacteria</taxon>
        <taxon>Pseudomonadati</taxon>
        <taxon>Pseudomonadota</taxon>
        <taxon>Gammaproteobacteria</taxon>
        <taxon>Candidatus Kentrum</taxon>
    </lineage>
</organism>
<keyword evidence="9 11" id="KW-0482">Metalloprotease</keyword>
<protein>
    <recommendedName>
        <fullName evidence="11">Zinc metalloprotease</fullName>
        <ecNumber evidence="11">3.4.24.-</ecNumber>
    </recommendedName>
</protein>
<dbReference type="InterPro" id="IPR041489">
    <property type="entry name" value="PDZ_6"/>
</dbReference>
<keyword evidence="4 15" id="KW-0645">Protease</keyword>
<evidence type="ECO:0000313" key="15">
    <source>
        <dbReference type="EMBL" id="VFK09946.1"/>
    </source>
</evidence>
<feature type="transmembrane region" description="Helical" evidence="11">
    <location>
        <begin position="433"/>
        <end position="451"/>
    </location>
</feature>
<dbReference type="EC" id="3.4.24.-" evidence="11"/>
<dbReference type="Pfam" id="PF17820">
    <property type="entry name" value="PDZ_6"/>
    <property type="match status" value="1"/>
</dbReference>
<evidence type="ECO:0000256" key="10">
    <source>
        <dbReference type="ARBA" id="ARBA00023136"/>
    </source>
</evidence>
<dbReference type="AlphaFoldDB" id="A0A450VZ34"/>
<feature type="transmembrane region" description="Helical" evidence="11">
    <location>
        <begin position="386"/>
        <end position="405"/>
    </location>
</feature>
<feature type="domain" description="PDZ" evidence="12">
    <location>
        <begin position="115"/>
        <end position="187"/>
    </location>
</feature>
<feature type="transmembrane region" description="Helical" evidence="11">
    <location>
        <begin position="96"/>
        <end position="119"/>
    </location>
</feature>
<evidence type="ECO:0000313" key="13">
    <source>
        <dbReference type="EMBL" id="VFJ53091.1"/>
    </source>
</evidence>
<keyword evidence="8 11" id="KW-1133">Transmembrane helix</keyword>
<dbReference type="InterPro" id="IPR004387">
    <property type="entry name" value="Pept_M50_Zn"/>
</dbReference>
<dbReference type="Gene3D" id="2.30.42.10">
    <property type="match status" value="2"/>
</dbReference>
<dbReference type="GO" id="GO:0006508">
    <property type="term" value="P:proteolysis"/>
    <property type="evidence" value="ECO:0007669"/>
    <property type="project" value="UniProtKB-KW"/>
</dbReference>
<accession>A0A450VZ34</accession>
<dbReference type="InterPro" id="IPR008915">
    <property type="entry name" value="Peptidase_M50"/>
</dbReference>
<dbReference type="GO" id="GO:0046872">
    <property type="term" value="F:metal ion binding"/>
    <property type="evidence" value="ECO:0007669"/>
    <property type="project" value="UniProtKB-KW"/>
</dbReference>
<evidence type="ECO:0000256" key="3">
    <source>
        <dbReference type="ARBA" id="ARBA00007931"/>
    </source>
</evidence>
<evidence type="ECO:0000256" key="4">
    <source>
        <dbReference type="ARBA" id="ARBA00022670"/>
    </source>
</evidence>
<evidence type="ECO:0000256" key="8">
    <source>
        <dbReference type="ARBA" id="ARBA00022989"/>
    </source>
</evidence>
<gene>
    <name evidence="13" type="ORF">BECKFM1743A_GA0114220_101104</name>
    <name evidence="15" type="ORF">BECKFM1743B_GA0114221_101215</name>
    <name evidence="14" type="ORF">BECKFM1743C_GA0114222_101254</name>
</gene>
<keyword evidence="6 11" id="KW-0378">Hydrolase</keyword>
<evidence type="ECO:0000313" key="14">
    <source>
        <dbReference type="EMBL" id="VFJ53538.1"/>
    </source>
</evidence>